<dbReference type="PANTHER" id="PTHR46979">
    <property type="entry name" value="SORTING NEXIN-41"/>
    <property type="match status" value="1"/>
</dbReference>
<keyword evidence="2" id="KW-0813">Transport</keyword>
<evidence type="ECO:0000256" key="4">
    <source>
        <dbReference type="ARBA" id="ARBA00023121"/>
    </source>
</evidence>
<keyword evidence="6" id="KW-1133">Transmembrane helix</keyword>
<sequence length="577" mass="66432">MYRRSKGLTNFLNRLLRDPLVRQDHILHRFFSPQVSWDEVLHSSLVTNLPKNPLFSSPYHNSLLLKENVLPDSHMKCSILAATNNYSSSVKIPNFLSKISHPDLYWEQIDINTIKFSRIFKNTILRASEKLILKYREINFDLSELGALLNAFSLSELDPTSQQIEKVGQCIDLSHASNEIMIKFLFDDFLSLLQDYVRYHSSLRQMLSFRNYKQIQSESTASHLNRLQEELDQLLALDADAHRLAIALAPEDSSQDIPPEPSIATSTRASNESSQEITFSQDSDFQANHLDPISEDPFSYESNYSYTSQQLEADPFLQFQIEQSIADKYTPSAIPNLLAPPQIENHNSTNRNPPEQPTSIDIPNSSFKYKQNISDDTSSVCVKEEIQKNTTNSDNKIKSLTRTFNGRGNGLLKHNLLLIPSALTTALVNRVSFTVFKLIDYDPVLHRQIRIRKLTEKISETITLKHNLEEDNKLITQDAKITLGIFKSNRKRDFQKMVGILANSHLVNCSEVCLLLSCFHFPFSIFFIFTSFSFSFFFLHFSYFNSKEIYFVTYFIESKPLEEYQRIFNIIVINKLG</sequence>
<dbReference type="GO" id="GO:0035091">
    <property type="term" value="F:phosphatidylinositol binding"/>
    <property type="evidence" value="ECO:0007669"/>
    <property type="project" value="InterPro"/>
</dbReference>
<evidence type="ECO:0000256" key="1">
    <source>
        <dbReference type="ARBA" id="ARBA00010883"/>
    </source>
</evidence>
<comment type="caution">
    <text evidence="7">The sequence shown here is derived from an EMBL/GenBank/DDBJ whole genome shotgun (WGS) entry which is preliminary data.</text>
</comment>
<keyword evidence="8" id="KW-1185">Reference proteome</keyword>
<evidence type="ECO:0000256" key="2">
    <source>
        <dbReference type="ARBA" id="ARBA00022448"/>
    </source>
</evidence>
<feature type="region of interest" description="Disordered" evidence="5">
    <location>
        <begin position="249"/>
        <end position="301"/>
    </location>
</feature>
<keyword evidence="3" id="KW-0653">Protein transport</keyword>
<evidence type="ECO:0000256" key="6">
    <source>
        <dbReference type="SAM" id="Phobius"/>
    </source>
</evidence>
<dbReference type="OrthoDB" id="289314at2759"/>
<feature type="compositionally biased region" description="Polar residues" evidence="5">
    <location>
        <begin position="263"/>
        <end position="286"/>
    </location>
</feature>
<evidence type="ECO:0000313" key="7">
    <source>
        <dbReference type="EMBL" id="OLY85292.1"/>
    </source>
</evidence>
<dbReference type="InterPro" id="IPR036871">
    <property type="entry name" value="PX_dom_sf"/>
</dbReference>
<dbReference type="GO" id="GO:0015031">
    <property type="term" value="P:protein transport"/>
    <property type="evidence" value="ECO:0007669"/>
    <property type="project" value="UniProtKB-KW"/>
</dbReference>
<keyword evidence="4" id="KW-0446">Lipid-binding</keyword>
<keyword evidence="6" id="KW-0472">Membrane</keyword>
<dbReference type="AlphaFoldDB" id="A0A1R0H7V7"/>
<dbReference type="STRING" id="133383.A0A1R0H7V7"/>
<reference evidence="7 8" key="1">
    <citation type="journal article" date="2016" name="Mol. Biol. Evol.">
        <title>Genome-Wide Survey of Gut Fungi (Harpellales) Reveals the First Horizontally Transferred Ubiquitin Gene from a Mosquito Host.</title>
        <authorList>
            <person name="Wang Y."/>
            <person name="White M.M."/>
            <person name="Kvist S."/>
            <person name="Moncalvo J.M."/>
        </authorList>
    </citation>
    <scope>NUCLEOTIDE SEQUENCE [LARGE SCALE GENOMIC DNA]</scope>
    <source>
        <strain evidence="7 8">ALG-7-W6</strain>
    </source>
</reference>
<evidence type="ECO:0000313" key="8">
    <source>
        <dbReference type="Proteomes" id="UP000187455"/>
    </source>
</evidence>
<dbReference type="InterPro" id="IPR051079">
    <property type="entry name" value="Sorting_Nexin_Autophagy"/>
</dbReference>
<name>A0A1R0H7V7_9FUNG</name>
<comment type="similarity">
    <text evidence="1">Belongs to the sorting nexin family.</text>
</comment>
<dbReference type="Proteomes" id="UP000187455">
    <property type="component" value="Unassembled WGS sequence"/>
</dbReference>
<dbReference type="PANTHER" id="PTHR46979:SF2">
    <property type="entry name" value="SORTING NEXIN-41"/>
    <property type="match status" value="1"/>
</dbReference>
<keyword evidence="6" id="KW-0812">Transmembrane</keyword>
<proteinExistence type="inferred from homology"/>
<organism evidence="7 8">
    <name type="scientific">Smittium mucronatum</name>
    <dbReference type="NCBI Taxonomy" id="133383"/>
    <lineage>
        <taxon>Eukaryota</taxon>
        <taxon>Fungi</taxon>
        <taxon>Fungi incertae sedis</taxon>
        <taxon>Zoopagomycota</taxon>
        <taxon>Kickxellomycotina</taxon>
        <taxon>Harpellomycetes</taxon>
        <taxon>Harpellales</taxon>
        <taxon>Legeriomycetaceae</taxon>
        <taxon>Smittium</taxon>
    </lineage>
</organism>
<dbReference type="Gene3D" id="3.30.1520.10">
    <property type="entry name" value="Phox-like domain"/>
    <property type="match status" value="1"/>
</dbReference>
<dbReference type="Gene3D" id="1.20.1270.60">
    <property type="entry name" value="Arfaptin homology (AH) domain/BAR domain"/>
    <property type="match status" value="1"/>
</dbReference>
<feature type="transmembrane region" description="Helical" evidence="6">
    <location>
        <begin position="519"/>
        <end position="539"/>
    </location>
</feature>
<evidence type="ECO:0000256" key="5">
    <source>
        <dbReference type="SAM" id="MobiDB-lite"/>
    </source>
</evidence>
<gene>
    <name evidence="7" type="ORF">AYI68_g521</name>
</gene>
<feature type="compositionally biased region" description="Polar residues" evidence="5">
    <location>
        <begin position="344"/>
        <end position="366"/>
    </location>
</feature>
<evidence type="ECO:0000256" key="3">
    <source>
        <dbReference type="ARBA" id="ARBA00022927"/>
    </source>
</evidence>
<feature type="region of interest" description="Disordered" evidence="5">
    <location>
        <begin position="332"/>
        <end position="366"/>
    </location>
</feature>
<protein>
    <submittedName>
        <fullName evidence="7">Sorting nexin-41</fullName>
    </submittedName>
</protein>
<dbReference type="EMBL" id="LSSL01000163">
    <property type="protein sequence ID" value="OLY85292.1"/>
    <property type="molecule type" value="Genomic_DNA"/>
</dbReference>
<dbReference type="InterPro" id="IPR027267">
    <property type="entry name" value="AH/BAR_dom_sf"/>
</dbReference>
<accession>A0A1R0H7V7</accession>